<dbReference type="Gene3D" id="3.10.20.30">
    <property type="match status" value="1"/>
</dbReference>
<dbReference type="RefSeq" id="WP_007277520.1">
    <property type="nucleotide sequence ID" value="NZ_ABCK01000004.1"/>
</dbReference>
<gene>
    <name evidence="5" type="ORF">LNTAR_08719</name>
</gene>
<keyword evidence="6" id="KW-1185">Reference proteome</keyword>
<dbReference type="SUPFAM" id="SSF54285">
    <property type="entry name" value="MoaD/ThiS"/>
    <property type="match status" value="1"/>
</dbReference>
<organism evidence="5 6">
    <name type="scientific">Lentisphaera araneosa HTCC2155</name>
    <dbReference type="NCBI Taxonomy" id="313628"/>
    <lineage>
        <taxon>Bacteria</taxon>
        <taxon>Pseudomonadati</taxon>
        <taxon>Lentisphaerota</taxon>
        <taxon>Lentisphaeria</taxon>
        <taxon>Lentisphaerales</taxon>
        <taxon>Lentisphaeraceae</taxon>
        <taxon>Lentisphaera</taxon>
    </lineage>
</organism>
<dbReference type="InterPro" id="IPR015221">
    <property type="entry name" value="Urm1"/>
</dbReference>
<dbReference type="Pfam" id="PF09138">
    <property type="entry name" value="Urm1"/>
    <property type="match status" value="1"/>
</dbReference>
<comment type="caution">
    <text evidence="5">The sequence shown here is derived from an EMBL/GenBank/DDBJ whole genome shotgun (WGS) entry which is preliminary data.</text>
</comment>
<keyword evidence="3" id="KW-0819">tRNA processing</keyword>
<keyword evidence="2" id="KW-1017">Isopeptide bond</keyword>
<evidence type="ECO:0000256" key="4">
    <source>
        <dbReference type="ARBA" id="ARBA00022786"/>
    </source>
</evidence>
<sequence>MNYKIKLWGQLKQKAGKEFIHMESIEELNIQDIVLRICEMEPSLSEVLLKSSSSIHPSILIFVNDNQYEHDKQSPIKKSDPITFMSPIAGG</sequence>
<dbReference type="GO" id="GO:0034227">
    <property type="term" value="P:tRNA thio-modification"/>
    <property type="evidence" value="ECO:0007669"/>
    <property type="project" value="InterPro"/>
</dbReference>
<evidence type="ECO:0000256" key="3">
    <source>
        <dbReference type="ARBA" id="ARBA00022694"/>
    </source>
</evidence>
<evidence type="ECO:0000313" key="6">
    <source>
        <dbReference type="Proteomes" id="UP000004947"/>
    </source>
</evidence>
<dbReference type="AlphaFoldDB" id="A6DHY5"/>
<dbReference type="CDD" id="cd17040">
    <property type="entry name" value="Ubl_MoaD_like"/>
    <property type="match status" value="1"/>
</dbReference>
<dbReference type="EMBL" id="ABCK01000004">
    <property type="protein sequence ID" value="EDM28639.1"/>
    <property type="molecule type" value="Genomic_DNA"/>
</dbReference>
<proteinExistence type="predicted"/>
<evidence type="ECO:0000256" key="1">
    <source>
        <dbReference type="ARBA" id="ARBA00022490"/>
    </source>
</evidence>
<name>A6DHY5_9BACT</name>
<evidence type="ECO:0000256" key="2">
    <source>
        <dbReference type="ARBA" id="ARBA00022499"/>
    </source>
</evidence>
<dbReference type="Proteomes" id="UP000004947">
    <property type="component" value="Unassembled WGS sequence"/>
</dbReference>
<dbReference type="STRING" id="313628.LNTAR_08719"/>
<reference evidence="5 6" key="1">
    <citation type="journal article" date="2010" name="J. Bacteriol.">
        <title>Genome sequence of Lentisphaera araneosa HTCC2155T, the type species of the order Lentisphaerales in the phylum Lentisphaerae.</title>
        <authorList>
            <person name="Thrash J.C."/>
            <person name="Cho J.C."/>
            <person name="Vergin K.L."/>
            <person name="Morris R.M."/>
            <person name="Giovannoni S.J."/>
        </authorList>
    </citation>
    <scope>NUCLEOTIDE SEQUENCE [LARGE SCALE GENOMIC DNA]</scope>
    <source>
        <strain evidence="5 6">HTCC2155</strain>
    </source>
</reference>
<dbReference type="GO" id="GO:0005737">
    <property type="term" value="C:cytoplasm"/>
    <property type="evidence" value="ECO:0007669"/>
    <property type="project" value="InterPro"/>
</dbReference>
<protein>
    <recommendedName>
        <fullName evidence="7">ThiS family protein</fullName>
    </recommendedName>
</protein>
<dbReference type="InterPro" id="IPR012675">
    <property type="entry name" value="Beta-grasp_dom_sf"/>
</dbReference>
<accession>A6DHY5</accession>
<keyword evidence="1" id="KW-0963">Cytoplasm</keyword>
<dbReference type="InterPro" id="IPR016155">
    <property type="entry name" value="Mopterin_synth/thiamin_S_b"/>
</dbReference>
<evidence type="ECO:0008006" key="7">
    <source>
        <dbReference type="Google" id="ProtNLM"/>
    </source>
</evidence>
<dbReference type="OrthoDB" id="9156098at2"/>
<keyword evidence="4" id="KW-0833">Ubl conjugation pathway</keyword>
<evidence type="ECO:0000313" key="5">
    <source>
        <dbReference type="EMBL" id="EDM28639.1"/>
    </source>
</evidence>